<sequence length="329" mass="36393">MQKIRIGIAGYGNLGKSAELGIRQNEDMELVGIFTRRNPSSIKVATQGVKAYPIDEAKNMTDKIDVMILCGGSMSDLPKQGPEFANCFNTVDGFDTHAKIPEYYSEVDKAAKAGKHVSVISSGWDPGMFSMNRLMANVILPEGNDYTFWGKGVSQGHSDAIRRIEGVKNAKQYTVPIEDAIEKVRKGENPILTAREKHLRECYVVAEEGADKAKIEETIKNMPNYFAEYNTIVHFISEEELAKNHSGIPHGGFVIRSGKTGMNKEHSHLIEYSLKLDSNPDFTANVLLAYGRAAYRLNREGVSGAKTVFDIAPAYLSIKSAEELRKTLL</sequence>
<keyword evidence="16" id="KW-1185">Reference proteome</keyword>
<dbReference type="AlphaFoldDB" id="A0A1I5J2H4"/>
<dbReference type="GO" id="GO:0019877">
    <property type="term" value="P:diaminopimelate biosynthetic process"/>
    <property type="evidence" value="ECO:0007669"/>
    <property type="project" value="UniProtKB-UniRule"/>
</dbReference>
<evidence type="ECO:0000256" key="7">
    <source>
        <dbReference type="ARBA" id="ARBA00022857"/>
    </source>
</evidence>
<name>A0A1I5J2H4_9FIRM</name>
<dbReference type="PIRSF" id="PIRSF025648">
    <property type="entry name" value="DDH"/>
    <property type="match status" value="1"/>
</dbReference>
<evidence type="ECO:0000256" key="13">
    <source>
        <dbReference type="PIRSR" id="PIRSR025648-1"/>
    </source>
</evidence>
<dbReference type="Gene3D" id="3.40.50.720">
    <property type="entry name" value="NAD(P)-binding Rossmann-like Domain"/>
    <property type="match status" value="1"/>
</dbReference>
<evidence type="ECO:0000313" key="15">
    <source>
        <dbReference type="EMBL" id="SFO66912.1"/>
    </source>
</evidence>
<keyword evidence="6 12" id="KW-0028">Amino-acid biosynthesis</keyword>
<dbReference type="InterPro" id="IPR036291">
    <property type="entry name" value="NAD(P)-bd_dom_sf"/>
</dbReference>
<feature type="binding site" evidence="13">
    <location>
        <position position="174"/>
    </location>
    <ligand>
        <name>substrate</name>
    </ligand>
</feature>
<feature type="binding site" evidence="13">
    <location>
        <position position="200"/>
    </location>
    <ligand>
        <name>substrate</name>
    </ligand>
</feature>
<evidence type="ECO:0000256" key="5">
    <source>
        <dbReference type="ARBA" id="ARBA00021654"/>
    </source>
</evidence>
<dbReference type="NCBIfam" id="TIGR01921">
    <property type="entry name" value="DAP-DH"/>
    <property type="match status" value="1"/>
</dbReference>
<organism evidence="15 16">
    <name type="scientific">Anaerocolumna aminovalerica</name>
    <dbReference type="NCBI Taxonomy" id="1527"/>
    <lineage>
        <taxon>Bacteria</taxon>
        <taxon>Bacillati</taxon>
        <taxon>Bacillota</taxon>
        <taxon>Clostridia</taxon>
        <taxon>Lachnospirales</taxon>
        <taxon>Lachnospiraceae</taxon>
        <taxon>Anaerocolumna</taxon>
    </lineage>
</organism>
<evidence type="ECO:0000256" key="3">
    <source>
        <dbReference type="ARBA" id="ARBA00011738"/>
    </source>
</evidence>
<evidence type="ECO:0000256" key="9">
    <source>
        <dbReference type="ARBA" id="ARBA00023002"/>
    </source>
</evidence>
<dbReference type="Proteomes" id="UP000198806">
    <property type="component" value="Unassembled WGS sequence"/>
</dbReference>
<evidence type="ECO:0000313" key="16">
    <source>
        <dbReference type="Proteomes" id="UP000198806"/>
    </source>
</evidence>
<evidence type="ECO:0000256" key="4">
    <source>
        <dbReference type="ARBA" id="ARBA00012080"/>
    </source>
</evidence>
<comment type="pathway">
    <text evidence="1 12">Amino-acid biosynthesis; L-lysine biosynthesis via DAP pathway; DL-2,6-diaminopimelate from (S)-tetrahydrodipicolinate: step 1/1.</text>
</comment>
<evidence type="ECO:0000256" key="8">
    <source>
        <dbReference type="ARBA" id="ARBA00022915"/>
    </source>
</evidence>
<evidence type="ECO:0000256" key="2">
    <source>
        <dbReference type="ARBA" id="ARBA00007442"/>
    </source>
</evidence>
<dbReference type="CDD" id="cd02270">
    <property type="entry name" value="meso-DAPDH_N"/>
    <property type="match status" value="1"/>
</dbReference>
<reference evidence="15 16" key="1">
    <citation type="submission" date="2016-10" db="EMBL/GenBank/DDBJ databases">
        <authorList>
            <person name="de Groot N.N."/>
        </authorList>
    </citation>
    <scope>NUCLEOTIDE SEQUENCE [LARGE SCALE GENOMIC DNA]</scope>
    <source>
        <strain evidence="15 16">DSM 1283</strain>
    </source>
</reference>
<dbReference type="GO" id="GO:0047850">
    <property type="term" value="F:diaminopimelate dehydrogenase activity"/>
    <property type="evidence" value="ECO:0007669"/>
    <property type="project" value="UniProtKB-UniRule"/>
</dbReference>
<dbReference type="UniPathway" id="UPA00034">
    <property type="reaction ID" value="UER00026"/>
</dbReference>
<feature type="binding site" evidence="13">
    <location>
        <position position="149"/>
    </location>
    <ligand>
        <name>substrate</name>
    </ligand>
</feature>
<comment type="catalytic activity">
    <reaction evidence="11 12">
        <text>meso-2,6-diaminopimelate + NADP(+) + H2O = (S)-2-amino-6-oxoheptanedioate + NH4(+) + NADPH + H(+)</text>
        <dbReference type="Rhea" id="RHEA:13561"/>
        <dbReference type="ChEBI" id="CHEBI:15377"/>
        <dbReference type="ChEBI" id="CHEBI:15378"/>
        <dbReference type="ChEBI" id="CHEBI:28938"/>
        <dbReference type="ChEBI" id="CHEBI:57783"/>
        <dbReference type="ChEBI" id="CHEBI:57791"/>
        <dbReference type="ChEBI" id="CHEBI:58349"/>
        <dbReference type="ChEBI" id="CHEBI:58556"/>
        <dbReference type="EC" id="1.4.1.16"/>
    </reaction>
</comment>
<dbReference type="STRING" id="1527.SAMN04489757_1638"/>
<comment type="function">
    <text evidence="12">Catalyzes the reversible NADPH-dependent reductive amination of L-2-amino-6-oxopimelate, the acyclic form of L-tetrahydrodipicolinate, to generate the meso compound, D,L-2,6-diaminopimelate.</text>
</comment>
<dbReference type="EMBL" id="FOWD01000063">
    <property type="protein sequence ID" value="SFO66912.1"/>
    <property type="molecule type" value="Genomic_DNA"/>
</dbReference>
<gene>
    <name evidence="15" type="ORF">SAMN04489757_1638</name>
</gene>
<dbReference type="Pfam" id="PF16654">
    <property type="entry name" value="DAPDH_C"/>
    <property type="match status" value="1"/>
</dbReference>
<feature type="binding site" evidence="13">
    <location>
        <begin position="35"/>
        <end position="37"/>
    </location>
    <ligand>
        <name>NADP(+)</name>
        <dbReference type="ChEBI" id="CHEBI:58349"/>
    </ligand>
</feature>
<dbReference type="InterPro" id="IPR010190">
    <property type="entry name" value="Diaminopimelate_DH_Ddh"/>
</dbReference>
<dbReference type="GO" id="GO:0000166">
    <property type="term" value="F:nucleotide binding"/>
    <property type="evidence" value="ECO:0007669"/>
    <property type="project" value="UniProtKB-KW"/>
</dbReference>
<feature type="binding site" evidence="13">
    <location>
        <position position="279"/>
    </location>
    <ligand>
        <name>substrate</name>
    </ligand>
</feature>
<evidence type="ECO:0000256" key="12">
    <source>
        <dbReference type="PIRNR" id="PIRNR025648"/>
    </source>
</evidence>
<dbReference type="EC" id="1.4.1.16" evidence="4 12"/>
<comment type="similarity">
    <text evidence="2 12">Belongs to the diaminopimelate dehydrogenase family.</text>
</comment>
<dbReference type="OrthoDB" id="9779394at2"/>
<keyword evidence="13" id="KW-0547">Nucleotide-binding</keyword>
<proteinExistence type="inferred from homology"/>
<evidence type="ECO:0000259" key="14">
    <source>
        <dbReference type="Pfam" id="PF16654"/>
    </source>
</evidence>
<keyword evidence="8 12" id="KW-0220">Diaminopimelate biosynthesis</keyword>
<keyword evidence="9 12" id="KW-0560">Oxidoreductase</keyword>
<feature type="binding site" evidence="13">
    <location>
        <begin position="70"/>
        <end position="73"/>
    </location>
    <ligand>
        <name>NADP(+)</name>
        <dbReference type="ChEBI" id="CHEBI:58349"/>
    </ligand>
</feature>
<evidence type="ECO:0000256" key="6">
    <source>
        <dbReference type="ARBA" id="ARBA00022605"/>
    </source>
</evidence>
<feature type="binding site" evidence="13">
    <location>
        <position position="250"/>
    </location>
    <ligand>
        <name>substrate</name>
    </ligand>
</feature>
<feature type="domain" description="Meso-diaminopimelate D-dehydrogenase C-terminal" evidence="14">
    <location>
        <begin position="123"/>
        <end position="278"/>
    </location>
</feature>
<protein>
    <recommendedName>
        <fullName evidence="5 12">Meso-diaminopimelate D-dehydrogenase</fullName>
        <shortName evidence="12">DAPDH</shortName>
        <shortName evidence="12">Meso-DAP dehydrogenase</shortName>
        <ecNumber evidence="4 12">1.4.1.16</ecNumber>
    </recommendedName>
</protein>
<evidence type="ECO:0000256" key="10">
    <source>
        <dbReference type="ARBA" id="ARBA00023154"/>
    </source>
</evidence>
<feature type="binding site" evidence="13">
    <location>
        <begin position="122"/>
        <end position="126"/>
    </location>
    <ligand>
        <name>NADP(+)</name>
        <dbReference type="ChEBI" id="CHEBI:58349"/>
    </ligand>
</feature>
<dbReference type="SUPFAM" id="SSF51735">
    <property type="entry name" value="NAD(P)-binding Rossmann-fold domains"/>
    <property type="match status" value="2"/>
</dbReference>
<keyword evidence="7 12" id="KW-0521">NADP</keyword>
<feature type="binding site" evidence="13">
    <location>
        <begin position="11"/>
        <end position="14"/>
    </location>
    <ligand>
        <name>NADP(+)</name>
        <dbReference type="ChEBI" id="CHEBI:58349"/>
    </ligand>
</feature>
<dbReference type="Gene3D" id="3.30.360.10">
    <property type="entry name" value="Dihydrodipicolinate Reductase, domain 2"/>
    <property type="match status" value="1"/>
</dbReference>
<evidence type="ECO:0000256" key="1">
    <source>
        <dbReference type="ARBA" id="ARBA00004896"/>
    </source>
</evidence>
<keyword evidence="10 12" id="KW-0457">Lysine biosynthesis</keyword>
<dbReference type="InterPro" id="IPR032094">
    <property type="entry name" value="Meso-DAP_DH_C"/>
</dbReference>
<comment type="subunit">
    <text evidence="3 12">Homodimer.</text>
</comment>
<evidence type="ECO:0000256" key="11">
    <source>
        <dbReference type="ARBA" id="ARBA00052023"/>
    </source>
</evidence>
<dbReference type="SUPFAM" id="SSF55347">
    <property type="entry name" value="Glyceraldehyde-3-phosphate dehydrogenase-like, C-terminal domain"/>
    <property type="match status" value="1"/>
</dbReference>
<accession>A0A1I5J2H4</accession>
<dbReference type="RefSeq" id="WP_091689220.1">
    <property type="nucleotide sequence ID" value="NZ_BAABFM010000072.1"/>
</dbReference>
<dbReference type="GO" id="GO:0009089">
    <property type="term" value="P:lysine biosynthetic process via diaminopimelate"/>
    <property type="evidence" value="ECO:0007669"/>
    <property type="project" value="UniProtKB-UniRule"/>
</dbReference>